<dbReference type="AlphaFoldDB" id="A0A7W9SPK4"/>
<proteinExistence type="predicted"/>
<dbReference type="EMBL" id="JACHGW010000002">
    <property type="protein sequence ID" value="MBB6050450.1"/>
    <property type="molecule type" value="Genomic_DNA"/>
</dbReference>
<keyword evidence="2" id="KW-1185">Reference proteome</keyword>
<gene>
    <name evidence="1" type="ORF">HNQ39_002241</name>
</gene>
<accession>A0A7W9SPK4</accession>
<reference evidence="1 2" key="1">
    <citation type="submission" date="2020-08" db="EMBL/GenBank/DDBJ databases">
        <title>Genomic Encyclopedia of Type Strains, Phase IV (KMG-IV): sequencing the most valuable type-strain genomes for metagenomic binning, comparative biology and taxonomic classification.</title>
        <authorList>
            <person name="Goeker M."/>
        </authorList>
    </citation>
    <scope>NUCLEOTIDE SEQUENCE [LARGE SCALE GENOMIC DNA]</scope>
    <source>
        <strain evidence="1 2">DSM 23562</strain>
    </source>
</reference>
<evidence type="ECO:0000313" key="1">
    <source>
        <dbReference type="EMBL" id="MBB6050450.1"/>
    </source>
</evidence>
<dbReference type="Proteomes" id="UP000520814">
    <property type="component" value="Unassembled WGS sequence"/>
</dbReference>
<organism evidence="1 2">
    <name type="scientific">Armatimonas rosea</name>
    <dbReference type="NCBI Taxonomy" id="685828"/>
    <lineage>
        <taxon>Bacteria</taxon>
        <taxon>Bacillati</taxon>
        <taxon>Armatimonadota</taxon>
        <taxon>Armatimonadia</taxon>
        <taxon>Armatimonadales</taxon>
        <taxon>Armatimonadaceae</taxon>
        <taxon>Armatimonas</taxon>
    </lineage>
</organism>
<comment type="caution">
    <text evidence="1">The sequence shown here is derived from an EMBL/GenBank/DDBJ whole genome shotgun (WGS) entry which is preliminary data.</text>
</comment>
<dbReference type="RefSeq" id="WP_184195424.1">
    <property type="nucleotide sequence ID" value="NZ_JACHGW010000002.1"/>
</dbReference>
<name>A0A7W9SPK4_ARMRO</name>
<evidence type="ECO:0000313" key="2">
    <source>
        <dbReference type="Proteomes" id="UP000520814"/>
    </source>
</evidence>
<sequence>MIEDRLGELEREAERLQRDVAALRTHFSERQQLDALKAENQVLRQAILRYALACGAVDLQMALVRSRHERTGESVDQLKLATDEEEAASRGLRELAQTLQLAAKERNEATVA</sequence>
<protein>
    <submittedName>
        <fullName evidence="1">Uncharacterized protein</fullName>
    </submittedName>
</protein>